<keyword evidence="2" id="KW-0808">Transferase</keyword>
<proteinExistence type="predicted"/>
<evidence type="ECO:0000256" key="2">
    <source>
        <dbReference type="ARBA" id="ARBA00022679"/>
    </source>
</evidence>
<dbReference type="SUPFAM" id="SSF56672">
    <property type="entry name" value="DNA/RNA polymerases"/>
    <property type="match status" value="1"/>
</dbReference>
<name>A0ABX6FL22_9VIRU</name>
<keyword evidence="5" id="KW-1185">Reference proteome</keyword>
<organism evidence="4 5">
    <name type="scientific">Plasmopara viticola lesion associated ourmia-like virus 81</name>
    <dbReference type="NCBI Taxonomy" id="2686555"/>
    <lineage>
        <taxon>Viruses</taxon>
        <taxon>Riboviria</taxon>
        <taxon>Orthornavirae</taxon>
        <taxon>Lenarviricota</taxon>
        <taxon>Miaviricetes</taxon>
        <taxon>Ourlivirales</taxon>
        <taxon>Botourmiaviridae</taxon>
        <taxon>Botoulivirus</taxon>
        <taxon>Botoulivirus etaplasmoparae</taxon>
    </lineage>
</organism>
<keyword evidence="3" id="KW-0548">Nucleotidyltransferase</keyword>
<reference evidence="4 5" key="1">
    <citation type="journal article" date="2020" name="Virus Evol.">
        <title>Analysis of the virome associated to grapevine downy mildew lesions reveals new mycovirus lineages.</title>
        <authorList>
            <person name="Chiapello M."/>
            <person name="Rodriguez-Romero J."/>
            <person name="Ayllon M.A."/>
            <person name="Turina M."/>
        </authorList>
    </citation>
    <scope>NUCLEOTIDE SEQUENCE [LARGE SCALE GENOMIC DNA]</scope>
    <source>
        <strain evidence="4">DMG-B_54471</strain>
    </source>
</reference>
<dbReference type="InterPro" id="IPR043502">
    <property type="entry name" value="DNA/RNA_pol_sf"/>
</dbReference>
<keyword evidence="1" id="KW-0696">RNA-directed RNA polymerase</keyword>
<dbReference type="Proteomes" id="UP000830032">
    <property type="component" value="Segment"/>
</dbReference>
<evidence type="ECO:0000256" key="3">
    <source>
        <dbReference type="ARBA" id="ARBA00022695"/>
    </source>
</evidence>
<dbReference type="EMBL" id="MN532668">
    <property type="protein sequence ID" value="QGY72611.1"/>
    <property type="molecule type" value="Genomic_RNA"/>
</dbReference>
<evidence type="ECO:0000313" key="4">
    <source>
        <dbReference type="EMBL" id="QGY72611.1"/>
    </source>
</evidence>
<protein>
    <submittedName>
        <fullName evidence="4">RNA dependent RNA polymerase</fullName>
    </submittedName>
</protein>
<sequence length="623" mass="70198">MTSLDHKTGEAPCPAGGSTRQALNRAVLLLEMEYFPSGCPSLRSRFRGSNCFVLWAELQRRKPLCLSVLTDERARRSLYQALKSLHRLFDARCRVCDNKAFESAKVEWIRKVSTPVTLPPASWSKDPIGELVRVASKLLGPDWARGLEWRREELDDQNGCFESPRKNGGTLAAPVACCPLTPRYAMRVECAKTKGKCRVVTCQTAAVKRSLRPASEHLYDFLSRRKWLVRGEFTSDQALWVGGDLREGEDVISADFSDATGNIDPSVSWALARLIADSPSLPDSVRRDLLGSFEPGRLDAWSRGVLSDRSAYRGPVLRGQMQGNFFSFPILCLLNKASHTIARRLCKSGPRRVLINGDDTAFCGDDSFFQAWTSVVTCWGMVVNEEKTGRSRSFVELNSKSFHLPTATFVKKPVLSFLRPPEAPSCVVSSVLECLRGCRSSTIMASLSFVRNEAVRLGVNPGSAPDFLHRHLLKRRWYRQALLASPVVTASGPRRALRVCTQVYRPDDRWMRVYDTARSGEVGYLTAFFQGKSAPQFVQRVHSEVPLLGRARIARTRPFWVWRWPSWLWTLWVDRGYPLSPMRGPQWDHPDLARRVELRFDARVPPPLSLLLDAVRPCGVNFV</sequence>
<accession>A0ABX6FL22</accession>
<evidence type="ECO:0000256" key="1">
    <source>
        <dbReference type="ARBA" id="ARBA00022484"/>
    </source>
</evidence>
<dbReference type="RefSeq" id="YP_010800275.1">
    <property type="nucleotide sequence ID" value="NC_076810.1"/>
</dbReference>
<dbReference type="GeneID" id="80538823"/>
<evidence type="ECO:0000313" key="5">
    <source>
        <dbReference type="Proteomes" id="UP000830032"/>
    </source>
</evidence>